<evidence type="ECO:0000256" key="1">
    <source>
        <dbReference type="ARBA" id="ARBA00023002"/>
    </source>
</evidence>
<protein>
    <submittedName>
        <fullName evidence="3">FAD-dependent oxidoreductase</fullName>
    </submittedName>
</protein>
<dbReference type="Gene3D" id="3.30.9.10">
    <property type="entry name" value="D-Amino Acid Oxidase, subunit A, domain 2"/>
    <property type="match status" value="1"/>
</dbReference>
<dbReference type="PANTHER" id="PTHR13847:SF289">
    <property type="entry name" value="GLYCINE OXIDASE"/>
    <property type="match status" value="1"/>
</dbReference>
<comment type="caution">
    <text evidence="3">The sequence shown here is derived from an EMBL/GenBank/DDBJ whole genome shotgun (WGS) entry which is preliminary data.</text>
</comment>
<dbReference type="Gene3D" id="3.50.50.60">
    <property type="entry name" value="FAD/NAD(P)-binding domain"/>
    <property type="match status" value="2"/>
</dbReference>
<dbReference type="InterPro" id="IPR036188">
    <property type="entry name" value="FAD/NAD-bd_sf"/>
</dbReference>
<evidence type="ECO:0000259" key="2">
    <source>
        <dbReference type="Pfam" id="PF01266"/>
    </source>
</evidence>
<dbReference type="EMBL" id="BAAAOS010000022">
    <property type="protein sequence ID" value="GAA1582362.1"/>
    <property type="molecule type" value="Genomic_DNA"/>
</dbReference>
<gene>
    <name evidence="3" type="ORF">GCM10009789_40150</name>
</gene>
<keyword evidence="1" id="KW-0560">Oxidoreductase</keyword>
<organism evidence="3 4">
    <name type="scientific">Kribbella sancticallisti</name>
    <dbReference type="NCBI Taxonomy" id="460087"/>
    <lineage>
        <taxon>Bacteria</taxon>
        <taxon>Bacillati</taxon>
        <taxon>Actinomycetota</taxon>
        <taxon>Actinomycetes</taxon>
        <taxon>Propionibacteriales</taxon>
        <taxon>Kribbellaceae</taxon>
        <taxon>Kribbella</taxon>
    </lineage>
</organism>
<name>A0ABP4PJD5_9ACTN</name>
<dbReference type="SUPFAM" id="SSF54373">
    <property type="entry name" value="FAD-linked reductases, C-terminal domain"/>
    <property type="match status" value="1"/>
</dbReference>
<dbReference type="Pfam" id="PF01266">
    <property type="entry name" value="DAO"/>
    <property type="match status" value="1"/>
</dbReference>
<proteinExistence type="predicted"/>
<reference evidence="4" key="1">
    <citation type="journal article" date="2019" name="Int. J. Syst. Evol. Microbiol.">
        <title>The Global Catalogue of Microorganisms (GCM) 10K type strain sequencing project: providing services to taxonomists for standard genome sequencing and annotation.</title>
        <authorList>
            <consortium name="The Broad Institute Genomics Platform"/>
            <consortium name="The Broad Institute Genome Sequencing Center for Infectious Disease"/>
            <person name="Wu L."/>
            <person name="Ma J."/>
        </authorList>
    </citation>
    <scope>NUCLEOTIDE SEQUENCE [LARGE SCALE GENOMIC DNA]</scope>
    <source>
        <strain evidence="4">JCM 14969</strain>
    </source>
</reference>
<keyword evidence="4" id="KW-1185">Reference proteome</keyword>
<dbReference type="InterPro" id="IPR006076">
    <property type="entry name" value="FAD-dep_OxRdtase"/>
</dbReference>
<evidence type="ECO:0000313" key="3">
    <source>
        <dbReference type="EMBL" id="GAA1582362.1"/>
    </source>
</evidence>
<sequence length="404" mass="44059">MIGLACAYELLRRGQEVTILEARTAGSGASFGNLGWIVPAQMRPVPAPGMVAQALRWMLRPDSPLYIRPSLSPGFIRFMYGMWRHCNETSFRAGLLAHLRLAEGSMQLLDDYEQDGVDFEMHAQGLLQVFASAKQFDNHVRGLDLLRGHGFRPQVLDGTEVTRVEPALLSGLHGGIFFPDERHVRPDSLADGLARRCLALGGKLIEDAAVQRVHGRAGRVVEVETDDGRYSADVFLLAAGVWSGTLARKFGAGLPIRPGKGYSLDYIDSPFALHSLVKLMEPQVALSPFDGWMRLAGTMEFSGFDLKVNERRVRAIAKAPVEYLNDWDPSARAQRVWAGARPMTPDGLPVMGRFAALQNCYVAAGHGMLGLTLGPATGSVMAEAITEGHVPAVLEPFSPRRFGA</sequence>
<dbReference type="PANTHER" id="PTHR13847">
    <property type="entry name" value="SARCOSINE DEHYDROGENASE-RELATED"/>
    <property type="match status" value="1"/>
</dbReference>
<accession>A0ABP4PJD5</accession>
<feature type="domain" description="FAD dependent oxidoreductase" evidence="2">
    <location>
        <begin position="1"/>
        <end position="383"/>
    </location>
</feature>
<dbReference type="Proteomes" id="UP001500393">
    <property type="component" value="Unassembled WGS sequence"/>
</dbReference>
<dbReference type="SUPFAM" id="SSF51905">
    <property type="entry name" value="FAD/NAD(P)-binding domain"/>
    <property type="match status" value="1"/>
</dbReference>
<evidence type="ECO:0000313" key="4">
    <source>
        <dbReference type="Proteomes" id="UP001500393"/>
    </source>
</evidence>